<sequence>MVLEPAIEREKNASVVDIERSYAIRAAIVLVMKSRRVLHFKELLEECTTQLSPTFHLIVVAFKMLVERLMSHEYIELDEGDKNVFKYLM</sequence>
<proteinExistence type="predicted"/>
<dbReference type="InterPro" id="IPR036388">
    <property type="entry name" value="WH-like_DNA-bd_sf"/>
</dbReference>
<evidence type="ECO:0000259" key="1">
    <source>
        <dbReference type="SMART" id="SM00884"/>
    </source>
</evidence>
<evidence type="ECO:0000313" key="2">
    <source>
        <dbReference type="EMBL" id="KAK3040544.1"/>
    </source>
</evidence>
<gene>
    <name evidence="2" type="ORF">RJ639_028990</name>
</gene>
<name>A0AA89BED4_9ASTE</name>
<dbReference type="AlphaFoldDB" id="A0AA89BED4"/>
<reference evidence="2" key="1">
    <citation type="submission" date="2022-12" db="EMBL/GenBank/DDBJ databases">
        <title>Draft genome assemblies for two species of Escallonia (Escalloniales).</title>
        <authorList>
            <person name="Chanderbali A."/>
            <person name="Dervinis C."/>
            <person name="Anghel I."/>
            <person name="Soltis D."/>
            <person name="Soltis P."/>
            <person name="Zapata F."/>
        </authorList>
    </citation>
    <scope>NUCLEOTIDE SEQUENCE</scope>
    <source>
        <strain evidence="2">UCBG64.0493</strain>
        <tissue evidence="2">Leaf</tissue>
    </source>
</reference>
<keyword evidence="3" id="KW-1185">Reference proteome</keyword>
<feature type="domain" description="Cullin neddylation" evidence="1">
    <location>
        <begin position="16"/>
        <end position="83"/>
    </location>
</feature>
<organism evidence="2 3">
    <name type="scientific">Escallonia herrerae</name>
    <dbReference type="NCBI Taxonomy" id="1293975"/>
    <lineage>
        <taxon>Eukaryota</taxon>
        <taxon>Viridiplantae</taxon>
        <taxon>Streptophyta</taxon>
        <taxon>Embryophyta</taxon>
        <taxon>Tracheophyta</taxon>
        <taxon>Spermatophyta</taxon>
        <taxon>Magnoliopsida</taxon>
        <taxon>eudicotyledons</taxon>
        <taxon>Gunneridae</taxon>
        <taxon>Pentapetalae</taxon>
        <taxon>asterids</taxon>
        <taxon>campanulids</taxon>
        <taxon>Escalloniales</taxon>
        <taxon>Escalloniaceae</taxon>
        <taxon>Escallonia</taxon>
    </lineage>
</organism>
<dbReference type="InterPro" id="IPR045093">
    <property type="entry name" value="Cullin"/>
</dbReference>
<dbReference type="SMART" id="SM00884">
    <property type="entry name" value="Cullin_Nedd8"/>
    <property type="match status" value="1"/>
</dbReference>
<dbReference type="Pfam" id="PF10557">
    <property type="entry name" value="Cullin_Nedd8"/>
    <property type="match status" value="1"/>
</dbReference>
<dbReference type="Proteomes" id="UP001188597">
    <property type="component" value="Unassembled WGS sequence"/>
</dbReference>
<dbReference type="InterPro" id="IPR036390">
    <property type="entry name" value="WH_DNA-bd_sf"/>
</dbReference>
<dbReference type="PANTHER" id="PTHR11932">
    <property type="entry name" value="CULLIN"/>
    <property type="match status" value="1"/>
</dbReference>
<accession>A0AA89BED4</accession>
<protein>
    <recommendedName>
        <fullName evidence="1">Cullin neddylation domain-containing protein</fullName>
    </recommendedName>
</protein>
<dbReference type="EMBL" id="JAVXUP010000052">
    <property type="protein sequence ID" value="KAK3040544.1"/>
    <property type="molecule type" value="Genomic_DNA"/>
</dbReference>
<dbReference type="SUPFAM" id="SSF46785">
    <property type="entry name" value="Winged helix' DNA-binding domain"/>
    <property type="match status" value="1"/>
</dbReference>
<evidence type="ECO:0000313" key="3">
    <source>
        <dbReference type="Proteomes" id="UP001188597"/>
    </source>
</evidence>
<comment type="caution">
    <text evidence="2">The sequence shown here is derived from an EMBL/GenBank/DDBJ whole genome shotgun (WGS) entry which is preliminary data.</text>
</comment>
<dbReference type="Gene3D" id="1.10.10.10">
    <property type="entry name" value="Winged helix-like DNA-binding domain superfamily/Winged helix DNA-binding domain"/>
    <property type="match status" value="1"/>
</dbReference>
<dbReference type="InterPro" id="IPR019559">
    <property type="entry name" value="Cullin_neddylation_domain"/>
</dbReference>